<proteinExistence type="predicted"/>
<dbReference type="Proteomes" id="UP000240294">
    <property type="component" value="Genome"/>
</dbReference>
<sequence>MKRFGLFNLVRNEWLTTWHTGTFDGQVDHYLDYDDDQVFMTRSEHDAMRALSGRSGYLTSPKTDEEIKRGEIIVKEIHL</sequence>
<reference evidence="2" key="1">
    <citation type="submission" date="2018-01" db="EMBL/GenBank/DDBJ databases">
        <title>Direct submission.</title>
        <authorList>
            <person name="Ciacci N."/>
        </authorList>
    </citation>
    <scope>NUCLEOTIDE SEQUENCE [LARGE SCALE GENOMIC DNA]</scope>
</reference>
<evidence type="ECO:0000313" key="1">
    <source>
        <dbReference type="EMBL" id="AUO78762.1"/>
    </source>
</evidence>
<evidence type="ECO:0000313" key="2">
    <source>
        <dbReference type="Proteomes" id="UP000240294"/>
    </source>
</evidence>
<dbReference type="EMBL" id="MG746602">
    <property type="protein sequence ID" value="AUO78762.1"/>
    <property type="molecule type" value="Genomic_DNA"/>
</dbReference>
<name>A0A2I6UFL1_9CAUD</name>
<accession>A0A2I6UFL1</accession>
<gene>
    <name evidence="1" type="ORF">vBKpnF48_137</name>
</gene>
<keyword evidence="2" id="KW-1185">Reference proteome</keyword>
<protein>
    <submittedName>
        <fullName evidence="1">Uncharacterized protein</fullName>
    </submittedName>
</protein>
<organism evidence="1 2">
    <name type="scientific">Klebsiella phage vB_Kpn_F48</name>
    <dbReference type="NCBI Taxonomy" id="2070028"/>
    <lineage>
        <taxon>Viruses</taxon>
        <taxon>Duplodnaviria</taxon>
        <taxon>Heunggongvirae</taxon>
        <taxon>Uroviricota</taxon>
        <taxon>Caudoviricetes</taxon>
        <taxon>Marfavirus</taxon>
        <taxon>Marfavirus F48</taxon>
    </lineage>
</organism>